<dbReference type="EMBL" id="LBVO01000020">
    <property type="protein sequence ID" value="KKQ89678.1"/>
    <property type="molecule type" value="Genomic_DNA"/>
</dbReference>
<evidence type="ECO:0000313" key="2">
    <source>
        <dbReference type="EMBL" id="KKQ89678.1"/>
    </source>
</evidence>
<comment type="caution">
    <text evidence="2">The sequence shown here is derived from an EMBL/GenBank/DDBJ whole genome shotgun (WGS) entry which is preliminary data.</text>
</comment>
<feature type="non-terminal residue" evidence="2">
    <location>
        <position position="1"/>
    </location>
</feature>
<dbReference type="AlphaFoldDB" id="A0A0G0LCG7"/>
<dbReference type="Pfam" id="PF01541">
    <property type="entry name" value="GIY-YIG"/>
    <property type="match status" value="1"/>
</dbReference>
<dbReference type="Gene3D" id="3.40.1440.10">
    <property type="entry name" value="GIY-YIG endonuclease"/>
    <property type="match status" value="1"/>
</dbReference>
<proteinExistence type="predicted"/>
<evidence type="ECO:0000259" key="1">
    <source>
        <dbReference type="Pfam" id="PF01541"/>
    </source>
</evidence>
<sequence>SKRYAPWKLYYFEKFQSREEALKREKYFKSHAGRNWLKKKFENI</sequence>
<reference evidence="2 3" key="1">
    <citation type="journal article" date="2015" name="Nature">
        <title>rRNA introns, odd ribosomes, and small enigmatic genomes across a large radiation of phyla.</title>
        <authorList>
            <person name="Brown C.T."/>
            <person name="Hug L.A."/>
            <person name="Thomas B.C."/>
            <person name="Sharon I."/>
            <person name="Castelle C.J."/>
            <person name="Singh A."/>
            <person name="Wilkins M.J."/>
            <person name="Williams K.H."/>
            <person name="Banfield J.F."/>
        </authorList>
    </citation>
    <scope>NUCLEOTIDE SEQUENCE [LARGE SCALE GENOMIC DNA]</scope>
</reference>
<feature type="domain" description="GIY-YIG" evidence="1">
    <location>
        <begin position="3"/>
        <end position="34"/>
    </location>
</feature>
<protein>
    <recommendedName>
        <fullName evidence="1">GIY-YIG domain-containing protein</fullName>
    </recommendedName>
</protein>
<organism evidence="2 3">
    <name type="scientific">Berkelbacteria bacterium GW2011_GWA2_38_9</name>
    <dbReference type="NCBI Taxonomy" id="1618334"/>
    <lineage>
        <taxon>Bacteria</taxon>
        <taxon>Candidatus Berkelbacteria</taxon>
    </lineage>
</organism>
<accession>A0A0G0LCG7</accession>
<name>A0A0G0LCG7_9BACT</name>
<dbReference type="InterPro" id="IPR000305">
    <property type="entry name" value="GIY-YIG_endonuc"/>
</dbReference>
<dbReference type="InterPro" id="IPR035901">
    <property type="entry name" value="GIY-YIG_endonuc_sf"/>
</dbReference>
<gene>
    <name evidence="2" type="ORF">UT11_C0020G0001</name>
</gene>
<dbReference type="Proteomes" id="UP000033934">
    <property type="component" value="Unassembled WGS sequence"/>
</dbReference>
<evidence type="ECO:0000313" key="3">
    <source>
        <dbReference type="Proteomes" id="UP000033934"/>
    </source>
</evidence>